<reference evidence="2 3" key="1">
    <citation type="submission" date="2018-09" db="EMBL/GenBank/DDBJ databases">
        <title>Comparative genomics of Leucobacter spp.</title>
        <authorList>
            <person name="Reis A.C."/>
            <person name="Kolvenbach B.A."/>
            <person name="Corvini P.F.X."/>
            <person name="Nunes O.C."/>
        </authorList>
    </citation>
    <scope>NUCLEOTIDE SEQUENCE [LARGE SCALE GENOMIC DNA]</scope>
    <source>
        <strain evidence="2 3">L-1</strain>
    </source>
</reference>
<protein>
    <recommendedName>
        <fullName evidence="4">CoA-transferase family III</fullName>
    </recommendedName>
</protein>
<keyword evidence="3" id="KW-1185">Reference proteome</keyword>
<dbReference type="Gene3D" id="3.40.50.10540">
    <property type="entry name" value="Crotonobetainyl-coa:carnitine coa-transferase, domain 1"/>
    <property type="match status" value="1"/>
</dbReference>
<organism evidence="2 3">
    <name type="scientific">Leucobacter chromiireducens subsp. chromiireducens</name>
    <dbReference type="NCBI Taxonomy" id="660067"/>
    <lineage>
        <taxon>Bacteria</taxon>
        <taxon>Bacillati</taxon>
        <taxon>Actinomycetota</taxon>
        <taxon>Actinomycetes</taxon>
        <taxon>Micrococcales</taxon>
        <taxon>Microbacteriaceae</taxon>
        <taxon>Leucobacter</taxon>
    </lineage>
</organism>
<proteinExistence type="predicted"/>
<evidence type="ECO:0000313" key="2">
    <source>
        <dbReference type="EMBL" id="MBL3688365.1"/>
    </source>
</evidence>
<evidence type="ECO:0008006" key="4">
    <source>
        <dbReference type="Google" id="ProtNLM"/>
    </source>
</evidence>
<dbReference type="Pfam" id="PF02515">
    <property type="entry name" value="CoA_transf_3"/>
    <property type="match status" value="1"/>
</dbReference>
<dbReference type="SUPFAM" id="SSF89796">
    <property type="entry name" value="CoA-transferase family III (CaiB/BaiF)"/>
    <property type="match status" value="2"/>
</dbReference>
<accession>A0ABS1SJM0</accession>
<evidence type="ECO:0000256" key="1">
    <source>
        <dbReference type="SAM" id="MobiDB-lite"/>
    </source>
</evidence>
<dbReference type="EMBL" id="QYAD01000001">
    <property type="protein sequence ID" value="MBL3688365.1"/>
    <property type="molecule type" value="Genomic_DNA"/>
</dbReference>
<name>A0ABS1SJM0_9MICO</name>
<dbReference type="PANTHER" id="PTHR48228">
    <property type="entry name" value="SUCCINYL-COA--D-CITRAMALATE COA-TRANSFERASE"/>
    <property type="match status" value="1"/>
</dbReference>
<dbReference type="InterPro" id="IPR023606">
    <property type="entry name" value="CoA-Trfase_III_dom_1_sf"/>
</dbReference>
<dbReference type="PANTHER" id="PTHR48228:SF4">
    <property type="entry name" value="BLR3030 PROTEIN"/>
    <property type="match status" value="1"/>
</dbReference>
<dbReference type="Proteomes" id="UP001646141">
    <property type="component" value="Unassembled WGS sequence"/>
</dbReference>
<feature type="region of interest" description="Disordered" evidence="1">
    <location>
        <begin position="421"/>
        <end position="455"/>
    </location>
</feature>
<sequence>MGRFRAGWLSQIGIGGERPEPESGAPSVAVPLHARLPVGELAADAVAVLAAAMDSARAARLGRPSAATSSAATPGAAIRLDPQRIADSFRSDQLGRLDGKPFPAWAPLSGFFAAGDGWVRTHANYPWHAAALAGVLGINAEGPNAAARAGEAIRERSAHELERAVFAAGGLAVAVREADTWAAERAADQRGTVLEAGRSVAGFRVTPNEQPGVRWPAPQQPADVLPLAGVRVLDLTRVIAGPTGTRALASLGADVLRVDAPGRAEPFWQWLDTGRGKRSTLLDLRARADARTLRELASTADVLVCGARPGALAHAGLDPDQLVAEYPGAVIASVAAWEPGGTWGSRRGFDSLVQAASGIALVESDGSGTPGKLPAQALDHSAGALIASGVLGLLARGTGGRVETVLEGIALALLHAGRAPVDPSSLRGSEPGSVTDVQPVASSGPNRPSAPTAWGELLLAGPPYQPAWQPEPGPWGGRAWGADQPVWLD</sequence>
<dbReference type="InterPro" id="IPR003673">
    <property type="entry name" value="CoA-Trfase_fam_III"/>
</dbReference>
<gene>
    <name evidence="2" type="ORF">D3226_00105</name>
</gene>
<comment type="caution">
    <text evidence="2">The sequence shown here is derived from an EMBL/GenBank/DDBJ whole genome shotgun (WGS) entry which is preliminary data.</text>
</comment>
<evidence type="ECO:0000313" key="3">
    <source>
        <dbReference type="Proteomes" id="UP001646141"/>
    </source>
</evidence>
<dbReference type="InterPro" id="IPR050509">
    <property type="entry name" value="CoA-transferase_III"/>
</dbReference>